<evidence type="ECO:0000256" key="10">
    <source>
        <dbReference type="RuleBase" id="RU364116"/>
    </source>
</evidence>
<comment type="caution">
    <text evidence="12">The sequence shown here is derived from an EMBL/GenBank/DDBJ whole genome shotgun (WGS) entry which is preliminary data.</text>
</comment>
<dbReference type="SMART" id="SM00729">
    <property type="entry name" value="Elp3"/>
    <property type="match status" value="1"/>
</dbReference>
<dbReference type="Pfam" id="PF06969">
    <property type="entry name" value="HemN_C"/>
    <property type="match status" value="1"/>
</dbReference>
<evidence type="ECO:0000256" key="5">
    <source>
        <dbReference type="ARBA" id="ARBA00022691"/>
    </source>
</evidence>
<dbReference type="Gene3D" id="3.20.20.70">
    <property type="entry name" value="Aldolase class I"/>
    <property type="match status" value="1"/>
</dbReference>
<dbReference type="EMBL" id="QXIS01000016">
    <property type="protein sequence ID" value="RIE06286.1"/>
    <property type="molecule type" value="Genomic_DNA"/>
</dbReference>
<dbReference type="InterPro" id="IPR004559">
    <property type="entry name" value="HemW-like"/>
</dbReference>
<dbReference type="PROSITE" id="PS51918">
    <property type="entry name" value="RADICAL_SAM"/>
    <property type="match status" value="1"/>
</dbReference>
<dbReference type="OrthoDB" id="9808022at2"/>
<evidence type="ECO:0000259" key="11">
    <source>
        <dbReference type="PROSITE" id="PS51918"/>
    </source>
</evidence>
<dbReference type="SUPFAM" id="SSF102114">
    <property type="entry name" value="Radical SAM enzymes"/>
    <property type="match status" value="1"/>
</dbReference>
<proteinExistence type="inferred from homology"/>
<dbReference type="GO" id="GO:0051539">
    <property type="term" value="F:4 iron, 4 sulfur cluster binding"/>
    <property type="evidence" value="ECO:0007669"/>
    <property type="project" value="UniProtKB-UniRule"/>
</dbReference>
<dbReference type="InterPro" id="IPR006638">
    <property type="entry name" value="Elp3/MiaA/NifB-like_rSAM"/>
</dbReference>
<evidence type="ECO:0000256" key="1">
    <source>
        <dbReference type="ARBA" id="ARBA00001966"/>
    </source>
</evidence>
<keyword evidence="7 10" id="KW-0408">Iron</keyword>
<dbReference type="AlphaFoldDB" id="A0A398CS94"/>
<gene>
    <name evidence="12" type="primary">hemW</name>
    <name evidence="12" type="ORF">SMC7_02965</name>
</gene>
<dbReference type="InterPro" id="IPR013785">
    <property type="entry name" value="Aldolase_TIM"/>
</dbReference>
<dbReference type="NCBIfam" id="TIGR00539">
    <property type="entry name" value="hemN_rel"/>
    <property type="match status" value="1"/>
</dbReference>
<feature type="domain" description="Radical SAM core" evidence="11">
    <location>
        <begin position="2"/>
        <end position="240"/>
    </location>
</feature>
<dbReference type="SFLD" id="SFLDF00288">
    <property type="entry name" value="HemN-like__clustered_with_nucl"/>
    <property type="match status" value="1"/>
</dbReference>
<dbReference type="InterPro" id="IPR010723">
    <property type="entry name" value="HemN_C"/>
</dbReference>
<dbReference type="SFLD" id="SFLDS00029">
    <property type="entry name" value="Radical_SAM"/>
    <property type="match status" value="1"/>
</dbReference>
<dbReference type="GO" id="GO:0046872">
    <property type="term" value="F:metal ion binding"/>
    <property type="evidence" value="ECO:0007669"/>
    <property type="project" value="UniProtKB-UniRule"/>
</dbReference>
<comment type="similarity">
    <text evidence="2">Belongs to the anaerobic coproporphyrinogen-III oxidase family. HemW subfamily.</text>
</comment>
<protein>
    <recommendedName>
        <fullName evidence="3 10">Heme chaperone HemW</fullName>
    </recommendedName>
</protein>
<keyword evidence="5 10" id="KW-0949">S-adenosyl-L-methionine</keyword>
<dbReference type="Pfam" id="PF04055">
    <property type="entry name" value="Radical_SAM"/>
    <property type="match status" value="1"/>
</dbReference>
<evidence type="ECO:0000313" key="12">
    <source>
        <dbReference type="EMBL" id="RIE06286.1"/>
    </source>
</evidence>
<dbReference type="GO" id="GO:0006779">
    <property type="term" value="P:porphyrin-containing compound biosynthetic process"/>
    <property type="evidence" value="ECO:0007669"/>
    <property type="project" value="InterPro"/>
</dbReference>
<organism evidence="12 13">
    <name type="scientific">Candidatus Cryosericum terrychapinii</name>
    <dbReference type="NCBI Taxonomy" id="2290919"/>
    <lineage>
        <taxon>Bacteria</taxon>
        <taxon>Pseudomonadati</taxon>
        <taxon>Caldisericota/Cryosericota group</taxon>
        <taxon>Candidatus Cryosericota</taxon>
        <taxon>Candidatus Cryosericia</taxon>
        <taxon>Candidatus Cryosericales</taxon>
        <taxon>Candidatus Cryosericaceae</taxon>
        <taxon>Candidatus Cryosericum</taxon>
    </lineage>
</organism>
<name>A0A398CS94_9BACT</name>
<dbReference type="InterPro" id="IPR034505">
    <property type="entry name" value="Coproporphyrinogen-III_oxidase"/>
</dbReference>
<sequence>MSRTTRPVGVYFHIPFCRRRCNYCDFLSTGGATGVPNEYMEALLSEWGLWTETLRRQDLAVQSIYVGGGTPSLLEPLQLRRLIDGVRSAVPAMLDCEITMESNPDSLDVSKIRAYADAGINRLSVGVQSFSDCSLKRLGRLHDSAGAERVLRKAREAGIHNLSLDLMYGLPGSLPGEEVASLRHAVELSPEHISWYNLTLAAGTPLATSIAEGREVMPDDDTVLATMREGWSLLVESGFEHYEISNFARSGFVSHHNLGYWLFTDYVGLGLGASGFMSGRRWTNVSDMAMYLAAVLNGRLPVDSEERLEGRSREGEYAMLRMRLPGAGLDFATFSELFRDDARVVFRDTLARLVGDGLISVLKDRAVCTQKGLELNNLVAEAFI</sequence>
<dbReference type="InterPro" id="IPR007197">
    <property type="entry name" value="rSAM"/>
</dbReference>
<evidence type="ECO:0000256" key="2">
    <source>
        <dbReference type="ARBA" id="ARBA00006100"/>
    </source>
</evidence>
<dbReference type="CDD" id="cd01335">
    <property type="entry name" value="Radical_SAM"/>
    <property type="match status" value="1"/>
</dbReference>
<evidence type="ECO:0000256" key="7">
    <source>
        <dbReference type="ARBA" id="ARBA00023004"/>
    </source>
</evidence>
<evidence type="ECO:0000256" key="4">
    <source>
        <dbReference type="ARBA" id="ARBA00022617"/>
    </source>
</evidence>
<evidence type="ECO:0000256" key="9">
    <source>
        <dbReference type="ARBA" id="ARBA00023186"/>
    </source>
</evidence>
<evidence type="ECO:0000256" key="3">
    <source>
        <dbReference type="ARBA" id="ARBA00017228"/>
    </source>
</evidence>
<evidence type="ECO:0000256" key="8">
    <source>
        <dbReference type="ARBA" id="ARBA00023014"/>
    </source>
</evidence>
<dbReference type="InterPro" id="IPR058240">
    <property type="entry name" value="rSAM_sf"/>
</dbReference>
<keyword evidence="8 10" id="KW-0411">Iron-sulfur</keyword>
<dbReference type="PANTHER" id="PTHR13932">
    <property type="entry name" value="COPROPORPHYRINIGEN III OXIDASE"/>
    <property type="match status" value="1"/>
</dbReference>
<dbReference type="SFLD" id="SFLDG01065">
    <property type="entry name" value="anaerobic_coproporphyrinogen-I"/>
    <property type="match status" value="1"/>
</dbReference>
<accession>A0A398CS94</accession>
<dbReference type="PANTHER" id="PTHR13932:SF5">
    <property type="entry name" value="RADICAL S-ADENOSYL METHIONINE DOMAIN-CONTAINING PROTEIN 1, MITOCHONDRIAL"/>
    <property type="match status" value="1"/>
</dbReference>
<evidence type="ECO:0000313" key="13">
    <source>
        <dbReference type="Proteomes" id="UP000266328"/>
    </source>
</evidence>
<dbReference type="GO" id="GO:0004109">
    <property type="term" value="F:coproporphyrinogen oxidase activity"/>
    <property type="evidence" value="ECO:0007669"/>
    <property type="project" value="InterPro"/>
</dbReference>
<comment type="cofactor">
    <cofactor evidence="1">
        <name>[4Fe-4S] cluster</name>
        <dbReference type="ChEBI" id="CHEBI:49883"/>
    </cofactor>
</comment>
<dbReference type="GO" id="GO:0005737">
    <property type="term" value="C:cytoplasm"/>
    <property type="evidence" value="ECO:0007669"/>
    <property type="project" value="UniProtKB-SubCell"/>
</dbReference>
<dbReference type="SFLD" id="SFLDF00562">
    <property type="entry name" value="HemN-like__clustered_with_heat"/>
    <property type="match status" value="1"/>
</dbReference>
<dbReference type="RefSeq" id="WP_119088888.1">
    <property type="nucleotide sequence ID" value="NZ_QXIS01000016.1"/>
</dbReference>
<dbReference type="Proteomes" id="UP000266328">
    <property type="component" value="Unassembled WGS sequence"/>
</dbReference>
<keyword evidence="13" id="KW-1185">Reference proteome</keyword>
<evidence type="ECO:0000256" key="6">
    <source>
        <dbReference type="ARBA" id="ARBA00022723"/>
    </source>
</evidence>
<keyword evidence="4 10" id="KW-0349">Heme</keyword>
<keyword evidence="10" id="KW-0004">4Fe-4S</keyword>
<keyword evidence="6 10" id="KW-0479">Metal-binding</keyword>
<comment type="subcellular location">
    <subcellularLocation>
        <location evidence="10">Cytoplasm</location>
    </subcellularLocation>
</comment>
<keyword evidence="9 10" id="KW-0143">Chaperone</keyword>
<keyword evidence="10" id="KW-0963">Cytoplasm</keyword>
<comment type="function">
    <text evidence="10">Probably acts as a heme chaperone, transferring heme to an unknown acceptor. Binds one molecule of heme per monomer, possibly covalently. Binds 1 [4Fe-4S] cluster. The cluster is coordinated with 3 cysteines and an exchangeable S-adenosyl-L-methionine.</text>
</comment>
<reference evidence="12 13" key="1">
    <citation type="submission" date="2018-09" db="EMBL/GenBank/DDBJ databases">
        <title>Discovery and Ecogenomic Context for Candidatus Cryosericales, a Global Caldiserica Order Active in Thawing Permafrost.</title>
        <authorList>
            <person name="Martinez M.A."/>
            <person name="Woodcroft B.J."/>
            <person name="Ignacio Espinoza J.C."/>
            <person name="Zayed A."/>
            <person name="Singleton C.M."/>
            <person name="Boyd J."/>
            <person name="Li Y.-F."/>
            <person name="Purvine S."/>
            <person name="Maughan H."/>
            <person name="Hodgkins S.B."/>
            <person name="Anderson D."/>
            <person name="Sederholm M."/>
            <person name="Temperton B."/>
            <person name="Saleska S.R."/>
            <person name="Tyson G.W."/>
            <person name="Rich V.I."/>
        </authorList>
    </citation>
    <scope>NUCLEOTIDE SEQUENCE [LARGE SCALE GENOMIC DNA]</scope>
    <source>
        <strain evidence="12 13">SMC7</strain>
    </source>
</reference>